<name>A0A3R9JRZ8_STRMT</name>
<gene>
    <name evidence="2" type="ORF">D8849_01695</name>
</gene>
<evidence type="ECO:0000313" key="2">
    <source>
        <dbReference type="EMBL" id="RSI88397.1"/>
    </source>
</evidence>
<dbReference type="RefSeq" id="WP_125385995.1">
    <property type="nucleotide sequence ID" value="NZ_RJNW01000001.1"/>
</dbReference>
<proteinExistence type="predicted"/>
<organism evidence="2 3">
    <name type="scientific">Streptococcus mitis</name>
    <dbReference type="NCBI Taxonomy" id="28037"/>
    <lineage>
        <taxon>Bacteria</taxon>
        <taxon>Bacillati</taxon>
        <taxon>Bacillota</taxon>
        <taxon>Bacilli</taxon>
        <taxon>Lactobacillales</taxon>
        <taxon>Streptococcaceae</taxon>
        <taxon>Streptococcus</taxon>
        <taxon>Streptococcus mitis group</taxon>
    </lineage>
</organism>
<dbReference type="Proteomes" id="UP000278063">
    <property type="component" value="Unassembled WGS sequence"/>
</dbReference>
<reference evidence="2 3" key="1">
    <citation type="submission" date="2018-11" db="EMBL/GenBank/DDBJ databases">
        <title>Species Designations Belie Phenotypic and Genotypic Heterogeneity in Oral Streptococci.</title>
        <authorList>
            <person name="Velsko I."/>
        </authorList>
    </citation>
    <scope>NUCLEOTIDE SEQUENCE [LARGE SCALE GENOMIC DNA]</scope>
    <source>
        <strain evidence="2 3">KLC01</strain>
    </source>
</reference>
<keyword evidence="1" id="KW-0732">Signal</keyword>
<dbReference type="PROSITE" id="PS51257">
    <property type="entry name" value="PROKAR_LIPOPROTEIN"/>
    <property type="match status" value="1"/>
</dbReference>
<evidence type="ECO:0000256" key="1">
    <source>
        <dbReference type="SAM" id="SignalP"/>
    </source>
</evidence>
<feature type="chain" id="PRO_5039364100" description="Lipoprotein" evidence="1">
    <location>
        <begin position="23"/>
        <end position="173"/>
    </location>
</feature>
<dbReference type="AlphaFoldDB" id="A0A3R9JRZ8"/>
<evidence type="ECO:0008006" key="4">
    <source>
        <dbReference type="Google" id="ProtNLM"/>
    </source>
</evidence>
<comment type="caution">
    <text evidence="2">The sequence shown here is derived from an EMBL/GenBank/DDBJ whole genome shotgun (WGS) entry which is preliminary data.</text>
</comment>
<feature type="signal peptide" evidence="1">
    <location>
        <begin position="1"/>
        <end position="22"/>
    </location>
</feature>
<protein>
    <recommendedName>
        <fullName evidence="4">Lipoprotein</fullName>
    </recommendedName>
</protein>
<sequence>MMKQKLMLILGVLGLCIAILTACSGKTSQNADGTPSTLKSRYLGYYRSDTDNATFFDETTNEFDFDVNKSTISDGTEIESHIKTYQVLSEDELASNFKGQAEKNKGEIKNTDTAVFYIGLVSDDRNGNKDGKISADEQRSVYQIILSNNGNSIKILSLGDGWDQFVFTGTAKD</sequence>
<accession>A0A3R9JRZ8</accession>
<evidence type="ECO:0000313" key="3">
    <source>
        <dbReference type="Proteomes" id="UP000278063"/>
    </source>
</evidence>
<dbReference type="EMBL" id="RJNW01000001">
    <property type="protein sequence ID" value="RSI88397.1"/>
    <property type="molecule type" value="Genomic_DNA"/>
</dbReference>